<dbReference type="Gene3D" id="3.30.1360.10">
    <property type="entry name" value="RNA polymerase, RBP11-like subunit"/>
    <property type="match status" value="1"/>
</dbReference>
<dbReference type="InterPro" id="IPR011260">
    <property type="entry name" value="RNAP_asu_C"/>
</dbReference>
<keyword evidence="5 11" id="KW-0808">Transferase</keyword>
<dbReference type="RefSeq" id="WP_176604897.1">
    <property type="nucleotide sequence ID" value="NZ_LR794158.1"/>
</dbReference>
<dbReference type="CDD" id="cd06928">
    <property type="entry name" value="RNAP_alpha_NTD"/>
    <property type="match status" value="1"/>
</dbReference>
<dbReference type="GO" id="GO:0003677">
    <property type="term" value="F:DNA binding"/>
    <property type="evidence" value="ECO:0007669"/>
    <property type="project" value="UniProtKB-UniRule"/>
</dbReference>
<dbReference type="NCBIfam" id="NF003519">
    <property type="entry name" value="PRK05182.2-5"/>
    <property type="match status" value="1"/>
</dbReference>
<evidence type="ECO:0000256" key="9">
    <source>
        <dbReference type="ARBA" id="ARBA00033070"/>
    </source>
</evidence>
<dbReference type="GO" id="GO:0005737">
    <property type="term" value="C:cytoplasm"/>
    <property type="evidence" value="ECO:0007669"/>
    <property type="project" value="UniProtKB-ARBA"/>
</dbReference>
<dbReference type="InterPro" id="IPR036643">
    <property type="entry name" value="RNApol_insert_sf"/>
</dbReference>
<dbReference type="SUPFAM" id="SSF55257">
    <property type="entry name" value="RBP11-like subunits of RNA polymerase"/>
    <property type="match status" value="1"/>
</dbReference>
<dbReference type="KEGG" id="acil:ESZ_00153"/>
<evidence type="ECO:0000256" key="6">
    <source>
        <dbReference type="ARBA" id="ARBA00022695"/>
    </source>
</evidence>
<keyword evidence="6 11" id="KW-0548">Nucleotidyltransferase</keyword>
<protein>
    <recommendedName>
        <fullName evidence="3 11">DNA-directed RNA polymerase subunit alpha</fullName>
        <shortName evidence="11">RNAP subunit alpha</shortName>
        <ecNumber evidence="2 11">2.7.7.6</ecNumber>
    </recommendedName>
    <alternativeName>
        <fullName evidence="9 11">RNA polymerase subunit alpha</fullName>
    </alternativeName>
    <alternativeName>
        <fullName evidence="8 11">Transcriptase subunit alpha</fullName>
    </alternativeName>
</protein>
<comment type="domain">
    <text evidence="11">The N-terminal domain is essential for RNAP assembly and basal transcription, whereas the C-terminal domain is involved in interaction with transcriptional regulators and with upstream promoter elements.</text>
</comment>
<dbReference type="Pfam" id="PF01193">
    <property type="entry name" value="RNA_pol_L"/>
    <property type="match status" value="1"/>
</dbReference>
<dbReference type="NCBIfam" id="NF003513">
    <property type="entry name" value="PRK05182.1-2"/>
    <property type="match status" value="1"/>
</dbReference>
<name>A0A6J5JZD4_9GAMM</name>
<evidence type="ECO:0000256" key="2">
    <source>
        <dbReference type="ARBA" id="ARBA00012418"/>
    </source>
</evidence>
<dbReference type="EC" id="2.7.7.6" evidence="2 11"/>
<dbReference type="Proteomes" id="UP000509549">
    <property type="component" value="Chromosome"/>
</dbReference>
<dbReference type="SUPFAM" id="SSF56553">
    <property type="entry name" value="Insert subdomain of RNA polymerase alpha subunit"/>
    <property type="match status" value="1"/>
</dbReference>
<dbReference type="SUPFAM" id="SSF47789">
    <property type="entry name" value="C-terminal domain of RNA polymerase alpha subunit"/>
    <property type="match status" value="1"/>
</dbReference>
<evidence type="ECO:0000256" key="3">
    <source>
        <dbReference type="ARBA" id="ARBA00015972"/>
    </source>
</evidence>
<dbReference type="NCBIfam" id="TIGR02027">
    <property type="entry name" value="rpoA"/>
    <property type="match status" value="1"/>
</dbReference>
<evidence type="ECO:0000256" key="1">
    <source>
        <dbReference type="ARBA" id="ARBA00007123"/>
    </source>
</evidence>
<dbReference type="InterPro" id="IPR011263">
    <property type="entry name" value="DNA-dir_RNA_pol_RpoA/D/Rpb3"/>
</dbReference>
<sequence length="333" mass="37462">MSSFFDDFLKPKIVDIKDLTNNDISVVIEPLERGFGHTIGTALRRVLLSSMPGCAIVEARLSGVLHEFMIKDGVYDDVMDIMIKLSGICFKMHNKDNVELSLSKKGPCDVFASDFVLPPDVKIINPDYYITTVDASGDLGIDIKVNKGRGCISSSEKIDFNKLDFSGWLKLDAYFSPINRVSYEVENIRFKDRSDLDKLIINISTNGTISAIESLHWASKILSEQLSVFISFEKEKVDVKSSVKDKINPELFKTVDNLELTVRSANCLKAENIYYIGDLVQRSEAELLKTPNLGKKSLAEIKHVLHERGLSLGCKDNNWVKVLEEYKNDNNLK</sequence>
<comment type="subunit">
    <text evidence="11">Homodimer. The RNAP catalytic core consists of 2 alpha, 1 beta, 1 beta' and 1 omega subunit. When a sigma factor is associated with the core the holoenzyme is formed, which can initiate transcription.</text>
</comment>
<dbReference type="GO" id="GO:0000428">
    <property type="term" value="C:DNA-directed RNA polymerase complex"/>
    <property type="evidence" value="ECO:0007669"/>
    <property type="project" value="UniProtKB-KW"/>
</dbReference>
<dbReference type="Pfam" id="PF03118">
    <property type="entry name" value="RNA_pol_A_CTD"/>
    <property type="match status" value="1"/>
</dbReference>
<keyword evidence="4 11" id="KW-0240">DNA-directed RNA polymerase</keyword>
<evidence type="ECO:0000256" key="4">
    <source>
        <dbReference type="ARBA" id="ARBA00022478"/>
    </source>
</evidence>
<gene>
    <name evidence="11 13" type="primary">rpoA</name>
    <name evidence="13" type="ORF">ESZ_00153</name>
</gene>
<evidence type="ECO:0000256" key="8">
    <source>
        <dbReference type="ARBA" id="ARBA00032524"/>
    </source>
</evidence>
<keyword evidence="7 11" id="KW-0804">Transcription</keyword>
<proteinExistence type="inferred from homology"/>
<dbReference type="EMBL" id="LR794158">
    <property type="protein sequence ID" value="CAB3976367.1"/>
    <property type="molecule type" value="Genomic_DNA"/>
</dbReference>
<comment type="similarity">
    <text evidence="1 11">Belongs to the RNA polymerase alpha chain family.</text>
</comment>
<dbReference type="InterPro" id="IPR011262">
    <property type="entry name" value="DNA-dir_RNA_pol_insert"/>
</dbReference>
<dbReference type="SMART" id="SM00662">
    <property type="entry name" value="RPOLD"/>
    <property type="match status" value="1"/>
</dbReference>
<evidence type="ECO:0000256" key="5">
    <source>
        <dbReference type="ARBA" id="ARBA00022679"/>
    </source>
</evidence>
<dbReference type="GO" id="GO:0003899">
    <property type="term" value="F:DNA-directed RNA polymerase activity"/>
    <property type="evidence" value="ECO:0007669"/>
    <property type="project" value="UniProtKB-UniRule"/>
</dbReference>
<comment type="catalytic activity">
    <reaction evidence="10 11">
        <text>RNA(n) + a ribonucleoside 5'-triphosphate = RNA(n+1) + diphosphate</text>
        <dbReference type="Rhea" id="RHEA:21248"/>
        <dbReference type="Rhea" id="RHEA-COMP:14527"/>
        <dbReference type="Rhea" id="RHEA-COMP:17342"/>
        <dbReference type="ChEBI" id="CHEBI:33019"/>
        <dbReference type="ChEBI" id="CHEBI:61557"/>
        <dbReference type="ChEBI" id="CHEBI:140395"/>
        <dbReference type="EC" id="2.7.7.6"/>
    </reaction>
</comment>
<dbReference type="Pfam" id="PF01000">
    <property type="entry name" value="RNA_pol_A_bac"/>
    <property type="match status" value="1"/>
</dbReference>
<dbReference type="AlphaFoldDB" id="A0A6J5JZD4"/>
<feature type="domain" description="DNA-directed RNA polymerase RpoA/D/Rpb3-type" evidence="12">
    <location>
        <begin position="23"/>
        <end position="232"/>
    </location>
</feature>
<evidence type="ECO:0000259" key="12">
    <source>
        <dbReference type="SMART" id="SM00662"/>
    </source>
</evidence>
<organism evidence="13 14">
    <name type="scientific">Candidatus Azoamicus ciliaticola</name>
    <dbReference type="NCBI Taxonomy" id="2652803"/>
    <lineage>
        <taxon>Bacteria</taxon>
        <taxon>Pseudomonadati</taxon>
        <taxon>Pseudomonadota</taxon>
        <taxon>Gammaproteobacteria</taxon>
        <taxon>Candidatus Azoamicaceae</taxon>
        <taxon>Candidatus Azoamicus</taxon>
    </lineage>
</organism>
<dbReference type="FunFam" id="2.170.120.12:FF:000001">
    <property type="entry name" value="DNA-directed RNA polymerase subunit alpha"/>
    <property type="match status" value="1"/>
</dbReference>
<dbReference type="FunFam" id="1.10.150.20:FF:000001">
    <property type="entry name" value="DNA-directed RNA polymerase subunit alpha"/>
    <property type="match status" value="1"/>
</dbReference>
<evidence type="ECO:0000313" key="13">
    <source>
        <dbReference type="EMBL" id="CAB3976367.1"/>
    </source>
</evidence>
<evidence type="ECO:0000256" key="10">
    <source>
        <dbReference type="ARBA" id="ARBA00048552"/>
    </source>
</evidence>
<dbReference type="InterPro" id="IPR011773">
    <property type="entry name" value="DNA-dir_RpoA"/>
</dbReference>
<dbReference type="HAMAP" id="MF_00059">
    <property type="entry name" value="RNApol_bact_RpoA"/>
    <property type="match status" value="1"/>
</dbReference>
<dbReference type="Gene3D" id="2.170.120.12">
    <property type="entry name" value="DNA-directed RNA polymerase, insert domain"/>
    <property type="match status" value="1"/>
</dbReference>
<comment type="function">
    <text evidence="11">DNA-dependent RNA polymerase catalyzes the transcription of DNA into RNA using the four ribonucleoside triphosphates as substrates.</text>
</comment>
<dbReference type="InterPro" id="IPR036603">
    <property type="entry name" value="RBP11-like"/>
</dbReference>
<evidence type="ECO:0000313" key="14">
    <source>
        <dbReference type="Proteomes" id="UP000509549"/>
    </source>
</evidence>
<dbReference type="GO" id="GO:0046983">
    <property type="term" value="F:protein dimerization activity"/>
    <property type="evidence" value="ECO:0007669"/>
    <property type="project" value="InterPro"/>
</dbReference>
<keyword evidence="14" id="KW-1185">Reference proteome</keyword>
<reference evidence="13 14" key="1">
    <citation type="submission" date="2020-04" db="EMBL/GenBank/DDBJ databases">
        <authorList>
            <person name="Graf S J."/>
        </authorList>
    </citation>
    <scope>NUCLEOTIDE SEQUENCE [LARGE SCALE GENOMIC DNA]</scope>
    <source>
        <strain evidence="13">1</strain>
    </source>
</reference>
<feature type="region of interest" description="Alpha C-terminal domain (alpha-CTD)" evidence="11">
    <location>
        <begin position="247"/>
        <end position="333"/>
    </location>
</feature>
<dbReference type="GO" id="GO:0006351">
    <property type="term" value="P:DNA-templated transcription"/>
    <property type="evidence" value="ECO:0007669"/>
    <property type="project" value="UniProtKB-UniRule"/>
</dbReference>
<evidence type="ECO:0000256" key="7">
    <source>
        <dbReference type="ARBA" id="ARBA00023163"/>
    </source>
</evidence>
<evidence type="ECO:0000256" key="11">
    <source>
        <dbReference type="HAMAP-Rule" id="MF_00059"/>
    </source>
</evidence>
<accession>A0A6J5JZD4</accession>
<feature type="region of interest" description="Alpha N-terminal domain (alpha-NTD)" evidence="11">
    <location>
        <begin position="1"/>
        <end position="233"/>
    </location>
</feature>
<dbReference type="Gene3D" id="1.10.150.20">
    <property type="entry name" value="5' to 3' exonuclease, C-terminal subdomain"/>
    <property type="match status" value="1"/>
</dbReference>